<dbReference type="AlphaFoldDB" id="A0A2V4AQ58"/>
<dbReference type="PROSITE" id="PS51257">
    <property type="entry name" value="PROKAR_LIPOPROTEIN"/>
    <property type="match status" value="1"/>
</dbReference>
<evidence type="ECO:0000313" key="4">
    <source>
        <dbReference type="Proteomes" id="UP000249915"/>
    </source>
</evidence>
<sequence length="402" mass="41433">MSTRRIRTPALAAGLLAVLALAACGGGGAADAGAGHTPSPGQAPHGYVEGAEETAEPQPRLVVADGGTGQVRVLDLGTGETTDVGRVPGADRAVTDGRFAYLSAGRTVHVIDGGTWTVDHGDHQHYYRTGPAATGTAEAATVTGAHSDSTVTALTTADGNTVLLDRARLEDGSVARRVTLPGGTAVPLAERLVVSTEDGAVELRDRAGRRLSALAETCADAEGTAITRRGAVFGCADGALLVSEDDGRFTAEKIRYPRRSSADRARAFSHRPGSTTLAAPAGRGGVWALDVRAKTWRLFDTGPVAAVSAVGAGGPVLVLGRDGVLRALDSETGVETARTRVLSEPVPADGNPAPVIQADTSRAYVNDAAARTIREIDYADDLRVARTFRLDSAPTHLLETGR</sequence>
<protein>
    <recommendedName>
        <fullName evidence="5">ABC transporter</fullName>
    </recommendedName>
</protein>
<keyword evidence="4" id="KW-1185">Reference proteome</keyword>
<feature type="region of interest" description="Disordered" evidence="1">
    <location>
        <begin position="29"/>
        <end position="55"/>
    </location>
</feature>
<feature type="chain" id="PRO_5038686691" description="ABC transporter" evidence="2">
    <location>
        <begin position="23"/>
        <end position="402"/>
    </location>
</feature>
<organism evidence="3 4">
    <name type="scientific">Prauserella muralis</name>
    <dbReference type="NCBI Taxonomy" id="588067"/>
    <lineage>
        <taxon>Bacteria</taxon>
        <taxon>Bacillati</taxon>
        <taxon>Actinomycetota</taxon>
        <taxon>Actinomycetes</taxon>
        <taxon>Pseudonocardiales</taxon>
        <taxon>Pseudonocardiaceae</taxon>
        <taxon>Prauserella</taxon>
    </lineage>
</organism>
<dbReference type="SUPFAM" id="SSF50998">
    <property type="entry name" value="Quinoprotein alcohol dehydrogenase-like"/>
    <property type="match status" value="1"/>
</dbReference>
<accession>A0A2V4AQ58</accession>
<reference evidence="3 4" key="1">
    <citation type="submission" date="2016-07" db="EMBL/GenBank/DDBJ databases">
        <title>Draft genome sequence of Prauserella muralis DSM 45305, isolated from a mould-covered wall in an indoor environment.</title>
        <authorList>
            <person name="Ruckert C."/>
            <person name="Albersmeier A."/>
            <person name="Jiang C.-L."/>
            <person name="Jiang Y."/>
            <person name="Kalinowski J."/>
            <person name="Schneider O."/>
            <person name="Winkler A."/>
            <person name="Zotchev S.B."/>
        </authorList>
    </citation>
    <scope>NUCLEOTIDE SEQUENCE [LARGE SCALE GENOMIC DNA]</scope>
    <source>
        <strain evidence="3 4">DSM 45305</strain>
    </source>
</reference>
<evidence type="ECO:0000313" key="3">
    <source>
        <dbReference type="EMBL" id="PXY22742.1"/>
    </source>
</evidence>
<name>A0A2V4AQ58_9PSEU</name>
<keyword evidence="2" id="KW-0732">Signal</keyword>
<dbReference type="OrthoDB" id="60524at2"/>
<gene>
    <name evidence="3" type="ORF">BAY60_23355</name>
</gene>
<dbReference type="InterPro" id="IPR011047">
    <property type="entry name" value="Quinoprotein_ADH-like_sf"/>
</dbReference>
<evidence type="ECO:0008006" key="5">
    <source>
        <dbReference type="Google" id="ProtNLM"/>
    </source>
</evidence>
<evidence type="ECO:0000256" key="2">
    <source>
        <dbReference type="SAM" id="SignalP"/>
    </source>
</evidence>
<feature type="signal peptide" evidence="2">
    <location>
        <begin position="1"/>
        <end position="22"/>
    </location>
</feature>
<dbReference type="Proteomes" id="UP000249915">
    <property type="component" value="Unassembled WGS sequence"/>
</dbReference>
<proteinExistence type="predicted"/>
<dbReference type="RefSeq" id="WP_112283346.1">
    <property type="nucleotide sequence ID" value="NZ_MASW01000005.1"/>
</dbReference>
<evidence type="ECO:0000256" key="1">
    <source>
        <dbReference type="SAM" id="MobiDB-lite"/>
    </source>
</evidence>
<dbReference type="EMBL" id="MASW01000005">
    <property type="protein sequence ID" value="PXY22742.1"/>
    <property type="molecule type" value="Genomic_DNA"/>
</dbReference>
<comment type="caution">
    <text evidence="3">The sequence shown here is derived from an EMBL/GenBank/DDBJ whole genome shotgun (WGS) entry which is preliminary data.</text>
</comment>